<evidence type="ECO:0000313" key="2">
    <source>
        <dbReference type="EMBL" id="KAK3256325.1"/>
    </source>
</evidence>
<protein>
    <submittedName>
        <fullName evidence="2">Uncharacterized protein</fullName>
    </submittedName>
</protein>
<accession>A0AAE0KQ35</accession>
<keyword evidence="3" id="KW-1185">Reference proteome</keyword>
<sequence length="116" mass="12662">MSADRISLANRLRAARTHGGASPDANPTSSPSGDASSDPVVPMTTLLIRPTPVPRSLTSVEFHNYESVWDVYARPSFQTLGVHREARLRLRLRRGVGQASTVSWLQVQRGPLSGWA</sequence>
<evidence type="ECO:0000313" key="3">
    <source>
        <dbReference type="Proteomes" id="UP001190700"/>
    </source>
</evidence>
<gene>
    <name evidence="2" type="ORF">CYMTET_34531</name>
</gene>
<feature type="compositionally biased region" description="Polar residues" evidence="1">
    <location>
        <begin position="25"/>
        <end position="35"/>
    </location>
</feature>
<name>A0AAE0KQ35_9CHLO</name>
<organism evidence="2 3">
    <name type="scientific">Cymbomonas tetramitiformis</name>
    <dbReference type="NCBI Taxonomy" id="36881"/>
    <lineage>
        <taxon>Eukaryota</taxon>
        <taxon>Viridiplantae</taxon>
        <taxon>Chlorophyta</taxon>
        <taxon>Pyramimonadophyceae</taxon>
        <taxon>Pyramimonadales</taxon>
        <taxon>Pyramimonadaceae</taxon>
        <taxon>Cymbomonas</taxon>
    </lineage>
</organism>
<reference evidence="2 3" key="1">
    <citation type="journal article" date="2015" name="Genome Biol. Evol.">
        <title>Comparative Genomics of a Bacterivorous Green Alga Reveals Evolutionary Causalities and Consequences of Phago-Mixotrophic Mode of Nutrition.</title>
        <authorList>
            <person name="Burns J.A."/>
            <person name="Paasch A."/>
            <person name="Narechania A."/>
            <person name="Kim E."/>
        </authorList>
    </citation>
    <scope>NUCLEOTIDE SEQUENCE [LARGE SCALE GENOMIC DNA]</scope>
    <source>
        <strain evidence="2 3">PLY_AMNH</strain>
    </source>
</reference>
<dbReference type="Proteomes" id="UP001190700">
    <property type="component" value="Unassembled WGS sequence"/>
</dbReference>
<comment type="caution">
    <text evidence="2">The sequence shown here is derived from an EMBL/GenBank/DDBJ whole genome shotgun (WGS) entry which is preliminary data.</text>
</comment>
<proteinExistence type="predicted"/>
<dbReference type="EMBL" id="LGRX02021765">
    <property type="protein sequence ID" value="KAK3256325.1"/>
    <property type="molecule type" value="Genomic_DNA"/>
</dbReference>
<evidence type="ECO:0000256" key="1">
    <source>
        <dbReference type="SAM" id="MobiDB-lite"/>
    </source>
</evidence>
<feature type="region of interest" description="Disordered" evidence="1">
    <location>
        <begin position="1"/>
        <end position="42"/>
    </location>
</feature>
<dbReference type="AlphaFoldDB" id="A0AAE0KQ35"/>